<dbReference type="Pfam" id="PF01554">
    <property type="entry name" value="MatE"/>
    <property type="match status" value="2"/>
</dbReference>
<comment type="caution">
    <text evidence="11">The sequence shown here is derived from an EMBL/GenBank/DDBJ whole genome shotgun (WGS) entry which is preliminary data.</text>
</comment>
<evidence type="ECO:0000313" key="12">
    <source>
        <dbReference type="Proteomes" id="UP000003511"/>
    </source>
</evidence>
<feature type="transmembrane region" description="Helical" evidence="10">
    <location>
        <begin position="381"/>
        <end position="401"/>
    </location>
</feature>
<evidence type="ECO:0000313" key="11">
    <source>
        <dbReference type="EMBL" id="CCD35840.2"/>
    </source>
</evidence>
<proteinExistence type="predicted"/>
<evidence type="ECO:0000256" key="6">
    <source>
        <dbReference type="ARBA" id="ARBA00022989"/>
    </source>
</evidence>
<evidence type="ECO:0000256" key="3">
    <source>
        <dbReference type="ARBA" id="ARBA00022449"/>
    </source>
</evidence>
<feature type="transmembrane region" description="Helical" evidence="10">
    <location>
        <begin position="186"/>
        <end position="206"/>
    </location>
</feature>
<dbReference type="BioCyc" id="CBUR1055526:G10QW-319-MONOMER"/>
<protein>
    <recommendedName>
        <fullName evidence="9">Multidrug-efflux transporter</fullName>
    </recommendedName>
</protein>
<evidence type="ECO:0000256" key="5">
    <source>
        <dbReference type="ARBA" id="ARBA00022692"/>
    </source>
</evidence>
<dbReference type="GO" id="GO:0015297">
    <property type="term" value="F:antiporter activity"/>
    <property type="evidence" value="ECO:0007669"/>
    <property type="project" value="UniProtKB-KW"/>
</dbReference>
<dbReference type="InterPro" id="IPR048279">
    <property type="entry name" value="MdtK-like"/>
</dbReference>
<name>G4M3W3_9BURK</name>
<dbReference type="PIRSF" id="PIRSF006603">
    <property type="entry name" value="DinF"/>
    <property type="match status" value="1"/>
</dbReference>
<accession>G4M3W3</accession>
<evidence type="ECO:0000256" key="2">
    <source>
        <dbReference type="ARBA" id="ARBA00022448"/>
    </source>
</evidence>
<feature type="transmembrane region" description="Helical" evidence="10">
    <location>
        <begin position="153"/>
        <end position="174"/>
    </location>
</feature>
<organism evidence="11 12">
    <name type="scientific">Candidatus Paraburkholderia kirkii UZHbot1</name>
    <dbReference type="NCBI Taxonomy" id="1055526"/>
    <lineage>
        <taxon>Bacteria</taxon>
        <taxon>Pseudomonadati</taxon>
        <taxon>Pseudomonadota</taxon>
        <taxon>Betaproteobacteria</taxon>
        <taxon>Burkholderiales</taxon>
        <taxon>Burkholderiaceae</taxon>
        <taxon>Paraburkholderia</taxon>
    </lineage>
</organism>
<dbReference type="HOGENOM" id="CLU_012893_6_3_4"/>
<feature type="transmembrane region" description="Helical" evidence="10">
    <location>
        <begin position="70"/>
        <end position="93"/>
    </location>
</feature>
<reference evidence="11 12" key="1">
    <citation type="submission" date="2011-09" db="EMBL/GenBank/DDBJ databases">
        <authorList>
            <person name="Carlier A."/>
        </authorList>
    </citation>
    <scope>NUCLEOTIDE SEQUENCE [LARGE SCALE GENOMIC DNA]</scope>
    <source>
        <strain evidence="11 12">UZHbot1</strain>
    </source>
</reference>
<keyword evidence="5 10" id="KW-0812">Transmembrane</keyword>
<keyword evidence="8 10" id="KW-0472">Membrane</keyword>
<dbReference type="GO" id="GO:0042910">
    <property type="term" value="F:xenobiotic transmembrane transporter activity"/>
    <property type="evidence" value="ECO:0007669"/>
    <property type="project" value="InterPro"/>
</dbReference>
<evidence type="ECO:0000256" key="1">
    <source>
        <dbReference type="ARBA" id="ARBA00004429"/>
    </source>
</evidence>
<keyword evidence="12" id="KW-1185">Reference proteome</keyword>
<evidence type="ECO:0000256" key="10">
    <source>
        <dbReference type="SAM" id="Phobius"/>
    </source>
</evidence>
<dbReference type="InterPro" id="IPR002528">
    <property type="entry name" value="MATE_fam"/>
</dbReference>
<dbReference type="GO" id="GO:0005886">
    <property type="term" value="C:plasma membrane"/>
    <property type="evidence" value="ECO:0007669"/>
    <property type="project" value="UniProtKB-SubCell"/>
</dbReference>
<dbReference type="EMBL" id="CAFE01000020">
    <property type="protein sequence ID" value="CCD35840.2"/>
    <property type="molecule type" value="Genomic_DNA"/>
</dbReference>
<evidence type="ECO:0000256" key="9">
    <source>
        <dbReference type="ARBA" id="ARBA00031636"/>
    </source>
</evidence>
<evidence type="ECO:0000256" key="7">
    <source>
        <dbReference type="ARBA" id="ARBA00023065"/>
    </source>
</evidence>
<keyword evidence="6 10" id="KW-1133">Transmembrane helix</keyword>
<keyword evidence="4" id="KW-1003">Cell membrane</keyword>
<dbReference type="NCBIfam" id="TIGR00797">
    <property type="entry name" value="matE"/>
    <property type="match status" value="1"/>
</dbReference>
<feature type="transmembrane region" description="Helical" evidence="10">
    <location>
        <begin position="218"/>
        <end position="241"/>
    </location>
</feature>
<gene>
    <name evidence="11" type="ORF">BKIR_c114_0666</name>
</gene>
<keyword evidence="2" id="KW-0813">Transport</keyword>
<dbReference type="Proteomes" id="UP000003511">
    <property type="component" value="Unassembled WGS sequence"/>
</dbReference>
<feature type="transmembrane region" description="Helical" evidence="10">
    <location>
        <begin position="114"/>
        <end position="133"/>
    </location>
</feature>
<dbReference type="PANTHER" id="PTHR43298:SF2">
    <property type="entry name" value="FMN_FAD EXPORTER YEEO-RELATED"/>
    <property type="match status" value="1"/>
</dbReference>
<sequence length="481" mass="51041">MIIDKKSTIDSCQSQLQRTVFSRAAVAEPSLPCHAADTARLAVPLAIAQLSQVGMSITDALLLGSLGSSALAAGGLGANLFFTVVSLLQGVLTSVSVSVSHARGAKDEQRVLDIYWTGFLLSLLLSISAFVLLSFANPILLAVGTPTLLVQDIVNYTDVLRWATAGSLIATGLMRSFLPAIGAAKWLLWVALGGGFINGFLSYGLIHGMCGLPRMGFLGPATATTFTVWLSALTLITLLHMRRHFRHFAVLALPSMTIMRELLEIGWPVAIICGVETMLFLAVGMVVGILGTSSLASNQIAISIASVGLVVPVAIGQAANVRISFFSGAGYPLAARRAGFAAFVLGLCFMTLSALVLVLARDRIVGFYLPGDSHNSETVDLATSLLVVTALFLIVDGMQMIASGCLRGLKDTLVPMIIAAFGYWGIAFPIGYTLALPFDFGVRGLWWGLAIGLTTVALLMTLRFHVLSLRTSINQWNRPVN</sequence>
<dbReference type="GO" id="GO:0006811">
    <property type="term" value="P:monoatomic ion transport"/>
    <property type="evidence" value="ECO:0007669"/>
    <property type="project" value="UniProtKB-KW"/>
</dbReference>
<dbReference type="STRING" id="1055526.BKIR_c114_0666"/>
<reference evidence="11 12" key="2">
    <citation type="submission" date="2011-10" db="EMBL/GenBank/DDBJ databases">
        <title>Draft genome sequence of Candidatus Burkholderia kirkii.</title>
        <authorList>
            <person name="Carlier A.L."/>
            <person name="Eberl L."/>
        </authorList>
    </citation>
    <scope>NUCLEOTIDE SEQUENCE [LARGE SCALE GENOMIC DNA]</scope>
    <source>
        <strain evidence="11 12">UZHbot1</strain>
    </source>
</reference>
<feature type="transmembrane region" description="Helical" evidence="10">
    <location>
        <begin position="262"/>
        <end position="288"/>
    </location>
</feature>
<evidence type="ECO:0000256" key="4">
    <source>
        <dbReference type="ARBA" id="ARBA00022475"/>
    </source>
</evidence>
<feature type="transmembrane region" description="Helical" evidence="10">
    <location>
        <begin position="444"/>
        <end position="462"/>
    </location>
</feature>
<keyword evidence="7" id="KW-0406">Ion transport</keyword>
<feature type="transmembrane region" description="Helical" evidence="10">
    <location>
        <begin position="300"/>
        <end position="319"/>
    </location>
</feature>
<comment type="subcellular location">
    <subcellularLocation>
        <location evidence="1">Cell inner membrane</location>
        <topology evidence="1">Multi-pass membrane protein</topology>
    </subcellularLocation>
</comment>
<dbReference type="PANTHER" id="PTHR43298">
    <property type="entry name" value="MULTIDRUG RESISTANCE PROTEIN NORM-RELATED"/>
    <property type="match status" value="1"/>
</dbReference>
<feature type="transmembrane region" description="Helical" evidence="10">
    <location>
        <begin position="413"/>
        <end position="432"/>
    </location>
</feature>
<keyword evidence="3" id="KW-0050">Antiport</keyword>
<feature type="transmembrane region" description="Helical" evidence="10">
    <location>
        <begin position="340"/>
        <end position="361"/>
    </location>
</feature>
<evidence type="ECO:0000256" key="8">
    <source>
        <dbReference type="ARBA" id="ARBA00023136"/>
    </source>
</evidence>
<dbReference type="CDD" id="cd13131">
    <property type="entry name" value="MATE_NorM_like"/>
    <property type="match status" value="1"/>
</dbReference>
<dbReference type="InterPro" id="IPR050222">
    <property type="entry name" value="MATE_MdtK"/>
</dbReference>
<dbReference type="AlphaFoldDB" id="G4M3W3"/>